<feature type="transmembrane region" description="Helical" evidence="6">
    <location>
        <begin position="202"/>
        <end position="228"/>
    </location>
</feature>
<protein>
    <submittedName>
        <fullName evidence="7">Stage V sporulation protein B</fullName>
    </submittedName>
</protein>
<dbReference type="EMBL" id="FMKA01000001">
    <property type="protein sequence ID" value="SCP95060.1"/>
    <property type="molecule type" value="Genomic_DNA"/>
</dbReference>
<feature type="transmembrane region" description="Helical" evidence="6">
    <location>
        <begin position="440"/>
        <end position="461"/>
    </location>
</feature>
<dbReference type="InterPro" id="IPR024923">
    <property type="entry name" value="PG_synth_SpoVB"/>
</dbReference>
<dbReference type="InterPro" id="IPR050833">
    <property type="entry name" value="Poly_Biosynth_Transport"/>
</dbReference>
<dbReference type="PIRSF" id="PIRSF038958">
    <property type="entry name" value="PG_synth_SpoVB"/>
    <property type="match status" value="1"/>
</dbReference>
<sequence>MEKQKKQRQSSFIIQGSILAMASIIVRLIGIAYRIPLTNIIGDEGNGYYAAAFEVYSILLLLSSYSLPLAVSKLVAARVAMGEKRNAYRIFRCALVFAGTVGGGAALVTYFAADFLAGRVMAQAMSGIALRMLAPTLFVVAVMGVMRGYFQGLGTMMPTALSQIIEGIINAIVSVGAAYYLFSYGAKVDGVLNTESYAEAYGAAGGTLGTGAGAVFGLFFLIFVMAMYKKIIRKQLRKDTTKKKESYSQIYRLLFLTIAPVILSTAVYNISGILDQGMFNNILAGQGYESKDVASLWGIFSNKYKLLTNMPIAIASALCASVIPSLSGAVAEGNDGAVRKKIYSAIRATMLIAIPSAVGLSVLASPVLQLLFRDASQLPANLLRVGSVSVVFYSLSTLTNGILQGINRMKLPVRHALISLTIHLALLFVMLYFLKWNVYGVVYASVLFAFLMCMLNGMAIRKHLDYSQEVKKTFVIPAVSSAMMGICVYLIHKGINQLSGSNTAAVIIAMAFGVGIYGIMILYLKGMDEEEILALPKGRLICRLAKKLHLI</sequence>
<evidence type="ECO:0000256" key="4">
    <source>
        <dbReference type="ARBA" id="ARBA00022989"/>
    </source>
</evidence>
<keyword evidence="2" id="KW-1003">Cell membrane</keyword>
<keyword evidence="4 6" id="KW-1133">Transmembrane helix</keyword>
<feature type="transmembrane region" description="Helical" evidence="6">
    <location>
        <begin position="12"/>
        <end position="35"/>
    </location>
</feature>
<dbReference type="OrthoDB" id="9775950at2"/>
<feature type="transmembrane region" description="Helical" evidence="6">
    <location>
        <begin position="162"/>
        <end position="182"/>
    </location>
</feature>
<accession>A0A1D3TNX9</accession>
<dbReference type="InterPro" id="IPR002797">
    <property type="entry name" value="Polysacc_synth"/>
</dbReference>
<feature type="transmembrane region" description="Helical" evidence="6">
    <location>
        <begin position="504"/>
        <end position="524"/>
    </location>
</feature>
<dbReference type="STRING" id="1619234.SAMN05421730_1001277"/>
<organism evidence="7 8">
    <name type="scientific">Anaerobium acetethylicum</name>
    <dbReference type="NCBI Taxonomy" id="1619234"/>
    <lineage>
        <taxon>Bacteria</taxon>
        <taxon>Bacillati</taxon>
        <taxon>Bacillota</taxon>
        <taxon>Clostridia</taxon>
        <taxon>Lachnospirales</taxon>
        <taxon>Lachnospiraceae</taxon>
        <taxon>Anaerobium</taxon>
    </lineage>
</organism>
<keyword evidence="3 6" id="KW-0812">Transmembrane</keyword>
<proteinExistence type="predicted"/>
<dbReference type="PANTHER" id="PTHR30250">
    <property type="entry name" value="PST FAMILY PREDICTED COLANIC ACID TRANSPORTER"/>
    <property type="match status" value="1"/>
</dbReference>
<feature type="transmembrane region" description="Helical" evidence="6">
    <location>
        <begin position="249"/>
        <end position="270"/>
    </location>
</feature>
<dbReference type="Proteomes" id="UP000199315">
    <property type="component" value="Unassembled WGS sequence"/>
</dbReference>
<keyword evidence="8" id="KW-1185">Reference proteome</keyword>
<name>A0A1D3TNX9_9FIRM</name>
<reference evidence="7 8" key="1">
    <citation type="submission" date="2016-09" db="EMBL/GenBank/DDBJ databases">
        <authorList>
            <person name="Capua I."/>
            <person name="De Benedictis P."/>
            <person name="Joannis T."/>
            <person name="Lombin L.H."/>
            <person name="Cattoli G."/>
        </authorList>
    </citation>
    <scope>NUCLEOTIDE SEQUENCE [LARGE SCALE GENOMIC DNA]</scope>
    <source>
        <strain evidence="7 8">GluBS11</strain>
    </source>
</reference>
<evidence type="ECO:0000256" key="1">
    <source>
        <dbReference type="ARBA" id="ARBA00004651"/>
    </source>
</evidence>
<feature type="transmembrane region" description="Helical" evidence="6">
    <location>
        <begin position="310"/>
        <end position="331"/>
    </location>
</feature>
<evidence type="ECO:0000313" key="8">
    <source>
        <dbReference type="Proteomes" id="UP000199315"/>
    </source>
</evidence>
<evidence type="ECO:0000313" key="7">
    <source>
        <dbReference type="EMBL" id="SCP95060.1"/>
    </source>
</evidence>
<evidence type="ECO:0000256" key="5">
    <source>
        <dbReference type="ARBA" id="ARBA00023136"/>
    </source>
</evidence>
<keyword evidence="5 6" id="KW-0472">Membrane</keyword>
<gene>
    <name evidence="7" type="ORF">SAMN05421730_1001277</name>
</gene>
<dbReference type="GO" id="GO:0005886">
    <property type="term" value="C:plasma membrane"/>
    <property type="evidence" value="ECO:0007669"/>
    <property type="project" value="UniProtKB-SubCell"/>
</dbReference>
<dbReference type="CDD" id="cd13124">
    <property type="entry name" value="MATE_SpoVB_like"/>
    <property type="match status" value="1"/>
</dbReference>
<evidence type="ECO:0000256" key="6">
    <source>
        <dbReference type="SAM" id="Phobius"/>
    </source>
</evidence>
<feature type="transmembrane region" description="Helical" evidence="6">
    <location>
        <begin position="384"/>
        <end position="403"/>
    </location>
</feature>
<feature type="transmembrane region" description="Helical" evidence="6">
    <location>
        <begin position="415"/>
        <end position="434"/>
    </location>
</feature>
<feature type="transmembrane region" description="Helical" evidence="6">
    <location>
        <begin position="90"/>
        <end position="112"/>
    </location>
</feature>
<comment type="subcellular location">
    <subcellularLocation>
        <location evidence="1">Cell membrane</location>
        <topology evidence="1">Multi-pass membrane protein</topology>
    </subcellularLocation>
</comment>
<feature type="transmembrane region" description="Helical" evidence="6">
    <location>
        <begin position="351"/>
        <end position="372"/>
    </location>
</feature>
<feature type="transmembrane region" description="Helical" evidence="6">
    <location>
        <begin position="473"/>
        <end position="492"/>
    </location>
</feature>
<dbReference type="PANTHER" id="PTHR30250:SF21">
    <property type="entry name" value="LIPID II FLIPPASE MURJ"/>
    <property type="match status" value="1"/>
</dbReference>
<evidence type="ECO:0000256" key="3">
    <source>
        <dbReference type="ARBA" id="ARBA00022692"/>
    </source>
</evidence>
<dbReference type="AlphaFoldDB" id="A0A1D3TNX9"/>
<evidence type="ECO:0000256" key="2">
    <source>
        <dbReference type="ARBA" id="ARBA00022475"/>
    </source>
</evidence>
<feature type="transmembrane region" description="Helical" evidence="6">
    <location>
        <begin position="47"/>
        <end position="69"/>
    </location>
</feature>
<dbReference type="Pfam" id="PF01943">
    <property type="entry name" value="Polysacc_synt"/>
    <property type="match status" value="1"/>
</dbReference>
<dbReference type="RefSeq" id="WP_091228986.1">
    <property type="nucleotide sequence ID" value="NZ_FMKA01000001.1"/>
</dbReference>
<feature type="transmembrane region" description="Helical" evidence="6">
    <location>
        <begin position="132"/>
        <end position="150"/>
    </location>
</feature>